<evidence type="ECO:0000256" key="5">
    <source>
        <dbReference type="ARBA" id="ARBA00022723"/>
    </source>
</evidence>
<comment type="function">
    <text evidence="8">Catalyzes the methylthiolation of N6-threonylcarbamoyladenosine (t(6)A), leading to the formation of 2-methylthio-N6-threonylcarbamoyladenosine (ms(2)t(6)A) at position 37 in tRNAs that read codons beginning with adenine.</text>
</comment>
<dbReference type="OrthoDB" id="372134at2157"/>
<dbReference type="InterPro" id="IPR038135">
    <property type="entry name" value="Methylthiotransferase_N_sf"/>
</dbReference>
<dbReference type="PANTHER" id="PTHR11918">
    <property type="entry name" value="RADICAL SAM PROTEINS"/>
    <property type="match status" value="1"/>
</dbReference>
<evidence type="ECO:0000256" key="1">
    <source>
        <dbReference type="ARBA" id="ARBA00022485"/>
    </source>
</evidence>
<dbReference type="PROSITE" id="PS01278">
    <property type="entry name" value="MTTASE_RADICAL"/>
    <property type="match status" value="1"/>
</dbReference>
<reference evidence="11 12" key="1">
    <citation type="journal article" date="2020" name="Nature">
        <title>Isolation of an archaeon at the prokaryote-eukaryote interface.</title>
        <authorList>
            <person name="Imachi H."/>
            <person name="Nobu M.K."/>
            <person name="Nakahara N."/>
            <person name="Morono Y."/>
            <person name="Ogawara M."/>
            <person name="Takaki Y."/>
            <person name="Takano Y."/>
            <person name="Uematsu K."/>
            <person name="Ikuta T."/>
            <person name="Ito M."/>
            <person name="Matsui Y."/>
            <person name="Miyazaki M."/>
            <person name="Murata K."/>
            <person name="Saito Y."/>
            <person name="Sakai S."/>
            <person name="Song C."/>
            <person name="Tasumi E."/>
            <person name="Yamanaka Y."/>
            <person name="Yamaguchi T."/>
            <person name="Kamagata Y."/>
            <person name="Tamaki H."/>
            <person name="Takai K."/>
        </authorList>
    </citation>
    <scope>NUCLEOTIDE SEQUENCE [LARGE SCALE GENOMIC DNA]</scope>
    <source>
        <strain evidence="11 12">MK-D1</strain>
    </source>
</reference>
<evidence type="ECO:0000259" key="9">
    <source>
        <dbReference type="PROSITE" id="PS51449"/>
    </source>
</evidence>
<dbReference type="SMART" id="SM00729">
    <property type="entry name" value="Elp3"/>
    <property type="match status" value="1"/>
</dbReference>
<name>A0A5B9D7A2_9ARCH</name>
<comment type="similarity">
    <text evidence="8">Belongs to the methylthiotransferase family. CDKAL1 subfamily.</text>
</comment>
<evidence type="ECO:0000256" key="2">
    <source>
        <dbReference type="ARBA" id="ARBA00022679"/>
    </source>
</evidence>
<accession>A0A5B9D7A2</accession>
<keyword evidence="5 8" id="KW-0479">Metal-binding</keyword>
<evidence type="ECO:0000256" key="7">
    <source>
        <dbReference type="ARBA" id="ARBA00023014"/>
    </source>
</evidence>
<sequence>MINLRSYFIITYGCTFNQGDSLKIEKIFEDYGIKKKKLISADIVVINTCAVKLSTESKILYYISNLVQKFPSKYYIITGCLPQIDKKIFNKIESMISKKGFILNIQDIPNLLNILFKNETFNQKLPDYKEKSIIIPHINRKSPISIIQISEGCNNNCSYCCTTNARGKLHSFDSKLIIRQFEILISKGIKEFHITSQDLGNYDFEGKKLHHLLKEISNLDGNLHFRLGMINPDYLKKFYSEFQEIFNDKRFYRFLHIPIQSGSNKILKKMKRHYIIEDVETIFLKLKKFDELFGIGTDVIIGFPSESDDDYALTEKFIKKWKPNILNISKFTVRPNTEAKKYKQLNSQIIKERSKKLSIIFSDYSDNFNKQWEGWEGMVFYNEFRENAQFSYMGRNLYYIPVLNKNAVVGQNKNTKITGYLNHSLIGL</sequence>
<comment type="cofactor">
    <cofactor evidence="8">
        <name>[4Fe-4S] cluster</name>
        <dbReference type="ChEBI" id="CHEBI:49883"/>
    </cofactor>
    <text evidence="8">Binds 1 or 2 [4Fe-4S] cluster. One cluster is coordinated with 3 cysteines and an exchangeable S-adenosyl-L-methionine.</text>
</comment>
<dbReference type="PANTHER" id="PTHR11918:SF45">
    <property type="entry name" value="THREONYLCARBAMOYLADENOSINE TRNA METHYLTHIOTRANSFERASE"/>
    <property type="match status" value="1"/>
</dbReference>
<dbReference type="NCBIfam" id="TIGR01578">
    <property type="entry name" value="MiaB-like-B"/>
    <property type="match status" value="1"/>
</dbReference>
<dbReference type="Proteomes" id="UP000321408">
    <property type="component" value="Chromosome"/>
</dbReference>
<dbReference type="InterPro" id="IPR013848">
    <property type="entry name" value="Methylthiotransferase_N"/>
</dbReference>
<evidence type="ECO:0000256" key="8">
    <source>
        <dbReference type="RuleBase" id="RU368081"/>
    </source>
</evidence>
<dbReference type="SUPFAM" id="SSF102114">
    <property type="entry name" value="Radical SAM enzymes"/>
    <property type="match status" value="1"/>
</dbReference>
<dbReference type="GO" id="GO:0035598">
    <property type="term" value="F:tRNA (N(6)-L-threonylcarbamoyladenosine(37)-C(2))-methylthiotransferase activity"/>
    <property type="evidence" value="ECO:0007669"/>
    <property type="project" value="UniProtKB-UniRule"/>
</dbReference>
<evidence type="ECO:0000313" key="12">
    <source>
        <dbReference type="Proteomes" id="UP000321408"/>
    </source>
</evidence>
<dbReference type="InterPro" id="IPR007197">
    <property type="entry name" value="rSAM"/>
</dbReference>
<keyword evidence="7 8" id="KW-0411">Iron-sulfur</keyword>
<dbReference type="InterPro" id="IPR058240">
    <property type="entry name" value="rSAM_sf"/>
</dbReference>
<dbReference type="Pfam" id="PF00919">
    <property type="entry name" value="UPF0004"/>
    <property type="match status" value="1"/>
</dbReference>
<dbReference type="PROSITE" id="PS51918">
    <property type="entry name" value="RADICAL_SAM"/>
    <property type="match status" value="1"/>
</dbReference>
<dbReference type="Gene3D" id="3.80.30.20">
    <property type="entry name" value="tm_1862 like domain"/>
    <property type="match status" value="1"/>
</dbReference>
<dbReference type="SFLD" id="SFLDG01082">
    <property type="entry name" value="B12-binding_domain_containing"/>
    <property type="match status" value="1"/>
</dbReference>
<dbReference type="InterPro" id="IPR023404">
    <property type="entry name" value="rSAM_horseshoe"/>
</dbReference>
<dbReference type="NCBIfam" id="TIGR00089">
    <property type="entry name" value="MiaB/RimO family radical SAM methylthiotransferase"/>
    <property type="match status" value="1"/>
</dbReference>
<reference evidence="11 12" key="2">
    <citation type="journal article" date="2024" name="Int. J. Syst. Evol. Microbiol.">
        <title>Promethearchaeum syntrophicum gen. nov., sp. nov., an anaerobic, obligately syntrophic archaeon, the first isolate of the lineage 'Asgard' archaea, and proposal of the new archaeal phylum Promethearchaeota phyl. nov. and kingdom Promethearchaeati regn. nov.</title>
        <authorList>
            <person name="Imachi H."/>
            <person name="Nobu M.K."/>
            <person name="Kato S."/>
            <person name="Takaki Y."/>
            <person name="Miyazaki M."/>
            <person name="Miyata M."/>
            <person name="Ogawara M."/>
            <person name="Saito Y."/>
            <person name="Sakai S."/>
            <person name="Tahara Y.O."/>
            <person name="Takano Y."/>
            <person name="Tasumi E."/>
            <person name="Uematsu K."/>
            <person name="Yoshimura T."/>
            <person name="Itoh T."/>
            <person name="Ohkuma M."/>
            <person name="Takai K."/>
        </authorList>
    </citation>
    <scope>NUCLEOTIDE SEQUENCE [LARGE SCALE GENOMIC DNA]</scope>
    <source>
        <strain evidence="11 12">MK-D1</strain>
    </source>
</reference>
<dbReference type="PROSITE" id="PS51449">
    <property type="entry name" value="MTTASE_N"/>
    <property type="match status" value="1"/>
</dbReference>
<dbReference type="GO" id="GO:0051539">
    <property type="term" value="F:4 iron, 4 sulfur cluster binding"/>
    <property type="evidence" value="ECO:0007669"/>
    <property type="project" value="UniProtKB-UniRule"/>
</dbReference>
<proteinExistence type="inferred from homology"/>
<dbReference type="GeneID" id="41328684"/>
<dbReference type="InterPro" id="IPR005839">
    <property type="entry name" value="Methylthiotransferase"/>
</dbReference>
<keyword evidence="3 8" id="KW-0949">S-adenosyl-L-methionine</keyword>
<keyword evidence="12" id="KW-1185">Reference proteome</keyword>
<dbReference type="InterPro" id="IPR020612">
    <property type="entry name" value="Methylthiotransferase_CS"/>
</dbReference>
<evidence type="ECO:0000259" key="10">
    <source>
        <dbReference type="PROSITE" id="PS51918"/>
    </source>
</evidence>
<keyword evidence="1 8" id="KW-0004">4Fe-4S</keyword>
<dbReference type="Pfam" id="PF04055">
    <property type="entry name" value="Radical_SAM"/>
    <property type="match status" value="1"/>
</dbReference>
<dbReference type="GO" id="GO:0046872">
    <property type="term" value="F:metal ion binding"/>
    <property type="evidence" value="ECO:0007669"/>
    <property type="project" value="UniProtKB-UniRule"/>
</dbReference>
<evidence type="ECO:0000256" key="4">
    <source>
        <dbReference type="ARBA" id="ARBA00022694"/>
    </source>
</evidence>
<organism evidence="11 12">
    <name type="scientific">Promethearchaeum syntrophicum</name>
    <dbReference type="NCBI Taxonomy" id="2594042"/>
    <lineage>
        <taxon>Archaea</taxon>
        <taxon>Promethearchaeati</taxon>
        <taxon>Promethearchaeota</taxon>
        <taxon>Promethearchaeia</taxon>
        <taxon>Promethearchaeales</taxon>
        <taxon>Promethearchaeaceae</taxon>
        <taxon>Promethearchaeum</taxon>
    </lineage>
</organism>
<dbReference type="RefSeq" id="WP_147661797.1">
    <property type="nucleotide sequence ID" value="NZ_CP042905.2"/>
</dbReference>
<dbReference type="EMBL" id="CP042905">
    <property type="protein sequence ID" value="QEE14861.1"/>
    <property type="molecule type" value="Genomic_DNA"/>
</dbReference>
<dbReference type="SFLD" id="SFLDS00029">
    <property type="entry name" value="Radical_SAM"/>
    <property type="match status" value="1"/>
</dbReference>
<dbReference type="AlphaFoldDB" id="A0A5B9D7A2"/>
<keyword evidence="4 8" id="KW-0819">tRNA processing</keyword>
<dbReference type="CDD" id="cd01335">
    <property type="entry name" value="Radical_SAM"/>
    <property type="match status" value="1"/>
</dbReference>
<dbReference type="InterPro" id="IPR006466">
    <property type="entry name" value="MiaB-like_arc_euk"/>
</dbReference>
<dbReference type="InterPro" id="IPR006638">
    <property type="entry name" value="Elp3/MiaA/NifB-like_rSAM"/>
</dbReference>
<keyword evidence="2 8" id="KW-0808">Transferase</keyword>
<evidence type="ECO:0000256" key="6">
    <source>
        <dbReference type="ARBA" id="ARBA00023004"/>
    </source>
</evidence>
<dbReference type="KEGG" id="psyt:DSAG12_00681"/>
<dbReference type="EC" id="2.8.4.5" evidence="8"/>
<feature type="domain" description="Radical SAM core" evidence="10">
    <location>
        <begin position="139"/>
        <end position="369"/>
    </location>
</feature>
<evidence type="ECO:0000256" key="3">
    <source>
        <dbReference type="ARBA" id="ARBA00022691"/>
    </source>
</evidence>
<protein>
    <recommendedName>
        <fullName evidence="8">tRNA-t(6)A37 methylthiotransferase</fullName>
        <ecNumber evidence="8">2.8.4.5</ecNumber>
    </recommendedName>
</protein>
<feature type="domain" description="MTTase N-terminal" evidence="9">
    <location>
        <begin position="5"/>
        <end position="117"/>
    </location>
</feature>
<dbReference type="Gene3D" id="3.40.50.12160">
    <property type="entry name" value="Methylthiotransferase, N-terminal domain"/>
    <property type="match status" value="1"/>
</dbReference>
<evidence type="ECO:0000313" key="11">
    <source>
        <dbReference type="EMBL" id="QEE14861.1"/>
    </source>
</evidence>
<keyword evidence="6 8" id="KW-0408">Iron</keyword>
<gene>
    <name evidence="11" type="ORF">DSAG12_00681</name>
</gene>
<comment type="catalytic activity">
    <reaction evidence="8">
        <text>N(6)-L-threonylcarbamoyladenosine(37) in tRNA + (sulfur carrier)-SH + AH2 + 2 S-adenosyl-L-methionine = 2-methylsulfanyl-N(6)-L-threonylcarbamoyladenosine(37) in tRNA + (sulfur carrier)-H + 5'-deoxyadenosine + L-methionine + A + S-adenosyl-L-homocysteine + 2 H(+)</text>
        <dbReference type="Rhea" id="RHEA:37075"/>
        <dbReference type="Rhea" id="RHEA-COMP:10163"/>
        <dbReference type="Rhea" id="RHEA-COMP:11092"/>
        <dbReference type="Rhea" id="RHEA-COMP:14737"/>
        <dbReference type="Rhea" id="RHEA-COMP:14739"/>
        <dbReference type="ChEBI" id="CHEBI:13193"/>
        <dbReference type="ChEBI" id="CHEBI:15378"/>
        <dbReference type="ChEBI" id="CHEBI:17319"/>
        <dbReference type="ChEBI" id="CHEBI:17499"/>
        <dbReference type="ChEBI" id="CHEBI:29917"/>
        <dbReference type="ChEBI" id="CHEBI:57844"/>
        <dbReference type="ChEBI" id="CHEBI:57856"/>
        <dbReference type="ChEBI" id="CHEBI:59789"/>
        <dbReference type="ChEBI" id="CHEBI:64428"/>
        <dbReference type="ChEBI" id="CHEBI:74418"/>
        <dbReference type="ChEBI" id="CHEBI:74420"/>
        <dbReference type="EC" id="2.8.4.5"/>
    </reaction>
</comment>